<accession>A0A5A7QXF9</accession>
<reference evidence="3" key="1">
    <citation type="journal article" date="2019" name="Curr. Biol.">
        <title>Genome Sequence of Striga asiatica Provides Insight into the Evolution of Plant Parasitism.</title>
        <authorList>
            <person name="Yoshida S."/>
            <person name="Kim S."/>
            <person name="Wafula E.K."/>
            <person name="Tanskanen J."/>
            <person name="Kim Y.M."/>
            <person name="Honaas L."/>
            <person name="Yang Z."/>
            <person name="Spallek T."/>
            <person name="Conn C.E."/>
            <person name="Ichihashi Y."/>
            <person name="Cheong K."/>
            <person name="Cui S."/>
            <person name="Der J.P."/>
            <person name="Gundlach H."/>
            <person name="Jiao Y."/>
            <person name="Hori C."/>
            <person name="Ishida J.K."/>
            <person name="Kasahara H."/>
            <person name="Kiba T."/>
            <person name="Kim M.S."/>
            <person name="Koo N."/>
            <person name="Laohavisit A."/>
            <person name="Lee Y.H."/>
            <person name="Lumba S."/>
            <person name="McCourt P."/>
            <person name="Mortimer J.C."/>
            <person name="Mutuku J.M."/>
            <person name="Nomura T."/>
            <person name="Sasaki-Sekimoto Y."/>
            <person name="Seto Y."/>
            <person name="Wang Y."/>
            <person name="Wakatake T."/>
            <person name="Sakakibara H."/>
            <person name="Demura T."/>
            <person name="Yamaguchi S."/>
            <person name="Yoneyama K."/>
            <person name="Manabe R.I."/>
            <person name="Nelson D.C."/>
            <person name="Schulman A.H."/>
            <person name="Timko M.P."/>
            <person name="dePamphilis C.W."/>
            <person name="Choi D."/>
            <person name="Shirasu K."/>
        </authorList>
    </citation>
    <scope>NUCLEOTIDE SEQUENCE [LARGE SCALE GENOMIC DNA]</scope>
    <source>
        <strain evidence="3">cv. UVA1</strain>
    </source>
</reference>
<comment type="caution">
    <text evidence="2">The sequence shown here is derived from an EMBL/GenBank/DDBJ whole genome shotgun (WGS) entry which is preliminary data.</text>
</comment>
<gene>
    <name evidence="2" type="ORF">STAS_27385</name>
</gene>
<keyword evidence="3" id="KW-1185">Reference proteome</keyword>
<dbReference type="AlphaFoldDB" id="A0A5A7QXF9"/>
<dbReference type="OrthoDB" id="1738432at2759"/>
<sequence length="401" mass="45602">MAVTQSSSSRNDKGSPIPTGLAIPAATTVAASTARPTGCRPSPARTGTSVKEFEEKHNHPLATPKKTHLLRSHRVVSATKRALVQELLEITSGGPSMMGCLEKDIRNEETSRYPCRHMLCWMRVEQVMLLPKEYVKERWTKNAKSTLLYDTPHDFVESKSLQGRYGALMHMARELIDDASLTEARSNFLTEKFKYLKGDVAQIDDGECKGKCSSKRQNRDEMLLICDPEPVRTKGCGKRLKSSKEKAMSKSARTCSSCHQNGHDKRKCPSYNIRLEDDPYRTDMFRRAHITYFNQPQTRYQHTMAFYQKEELTRSNISIGARNTGRRASEIPIIYKLRKCEICNIRLEIEPEQNPISTPKNFTMLLCRMEPSVWTSVENELRAVTPHSSLIAMISLWIVDA</sequence>
<protein>
    <submittedName>
        <fullName evidence="2">FAR1-related protein</fullName>
    </submittedName>
</protein>
<organism evidence="2 3">
    <name type="scientific">Striga asiatica</name>
    <name type="common">Asiatic witchweed</name>
    <name type="synonym">Buchnera asiatica</name>
    <dbReference type="NCBI Taxonomy" id="4170"/>
    <lineage>
        <taxon>Eukaryota</taxon>
        <taxon>Viridiplantae</taxon>
        <taxon>Streptophyta</taxon>
        <taxon>Embryophyta</taxon>
        <taxon>Tracheophyta</taxon>
        <taxon>Spermatophyta</taxon>
        <taxon>Magnoliopsida</taxon>
        <taxon>eudicotyledons</taxon>
        <taxon>Gunneridae</taxon>
        <taxon>Pentapetalae</taxon>
        <taxon>asterids</taxon>
        <taxon>lamiids</taxon>
        <taxon>Lamiales</taxon>
        <taxon>Orobanchaceae</taxon>
        <taxon>Buchnereae</taxon>
        <taxon>Striga</taxon>
    </lineage>
</organism>
<dbReference type="PANTHER" id="PTHR47718">
    <property type="entry name" value="OS01G0519700 PROTEIN"/>
    <property type="match status" value="1"/>
</dbReference>
<feature type="region of interest" description="Disordered" evidence="1">
    <location>
        <begin position="1"/>
        <end position="21"/>
    </location>
</feature>
<evidence type="ECO:0000256" key="1">
    <source>
        <dbReference type="SAM" id="MobiDB-lite"/>
    </source>
</evidence>
<dbReference type="EMBL" id="BKCP01009070">
    <property type="protein sequence ID" value="GER50103.1"/>
    <property type="molecule type" value="Genomic_DNA"/>
</dbReference>
<evidence type="ECO:0000313" key="3">
    <source>
        <dbReference type="Proteomes" id="UP000325081"/>
    </source>
</evidence>
<name>A0A5A7QXF9_STRAF</name>
<dbReference type="Proteomes" id="UP000325081">
    <property type="component" value="Unassembled WGS sequence"/>
</dbReference>
<proteinExistence type="predicted"/>
<dbReference type="PANTHER" id="PTHR47718:SF13">
    <property type="entry name" value="OS09G0290500 PROTEIN"/>
    <property type="match status" value="1"/>
</dbReference>
<evidence type="ECO:0000313" key="2">
    <source>
        <dbReference type="EMBL" id="GER50103.1"/>
    </source>
</evidence>